<evidence type="ECO:0000256" key="1">
    <source>
        <dbReference type="SAM" id="MobiDB-lite"/>
    </source>
</evidence>
<dbReference type="EMBL" id="CDMY01000507">
    <property type="protein sequence ID" value="CEM18735.1"/>
    <property type="molecule type" value="Genomic_DNA"/>
</dbReference>
<accession>A0A0G4FV04</accession>
<proteinExistence type="predicted"/>
<protein>
    <submittedName>
        <fullName evidence="2">Uncharacterized protein</fullName>
    </submittedName>
</protein>
<feature type="non-terminal residue" evidence="2">
    <location>
        <position position="1"/>
    </location>
</feature>
<evidence type="ECO:0000313" key="3">
    <source>
        <dbReference type="Proteomes" id="UP000041254"/>
    </source>
</evidence>
<feature type="compositionally biased region" description="Pro residues" evidence="1">
    <location>
        <begin position="128"/>
        <end position="138"/>
    </location>
</feature>
<feature type="compositionally biased region" description="Low complexity" evidence="1">
    <location>
        <begin position="139"/>
        <end position="151"/>
    </location>
</feature>
<dbReference type="InParanoid" id="A0A0G4FV04"/>
<feature type="compositionally biased region" description="Basic and acidic residues" evidence="1">
    <location>
        <begin position="179"/>
        <end position="191"/>
    </location>
</feature>
<evidence type="ECO:0000313" key="2">
    <source>
        <dbReference type="EMBL" id="CEM18735.1"/>
    </source>
</evidence>
<feature type="compositionally biased region" description="Low complexity" evidence="1">
    <location>
        <begin position="43"/>
        <end position="57"/>
    </location>
</feature>
<feature type="region of interest" description="Disordered" evidence="1">
    <location>
        <begin position="34"/>
        <end position="57"/>
    </location>
</feature>
<dbReference type="Proteomes" id="UP000041254">
    <property type="component" value="Unassembled WGS sequence"/>
</dbReference>
<feature type="region of interest" description="Disordered" evidence="1">
    <location>
        <begin position="163"/>
        <end position="214"/>
    </location>
</feature>
<organism evidence="2 3">
    <name type="scientific">Vitrella brassicaformis (strain CCMP3155)</name>
    <dbReference type="NCBI Taxonomy" id="1169540"/>
    <lineage>
        <taxon>Eukaryota</taxon>
        <taxon>Sar</taxon>
        <taxon>Alveolata</taxon>
        <taxon>Colpodellida</taxon>
        <taxon>Vitrellaceae</taxon>
        <taxon>Vitrella</taxon>
    </lineage>
</organism>
<gene>
    <name evidence="2" type="ORF">Vbra_22968</name>
</gene>
<sequence length="362" mass="40355">PFEVLRWEPIGDGKNRRMPIERLQSNYITTMHDTWGRPLDENTTAAGGSAGAAMPTAQPEGRQFDLMARQQQLESQFSGLVAQLEQLRANQCGQMREPYPPMMPSAAHDFPPPMMPFAAHDFPLPSLLGPPPPPPSFPHHPSLGPLPLYSPGHPQYADSLVPGMPYHTKPDASMPIGFEGRRHTGRSEPRGRGKKRHRQPSVGSPQHQQGDSHRNVYTTDFEVQLIADYVTLMVTPERRCFAAIYDALCKEPPDIATADGLLKKQNAISGADARRKADAFYAEILGDKNVHDRAQLHETMKNIGPHATASDAAHKRHRDFKDKVKTFIKKVAREGDRIQRHKDAVMARSRGQTILSSRNLDV</sequence>
<reference evidence="2 3" key="1">
    <citation type="submission" date="2014-11" db="EMBL/GenBank/DDBJ databases">
        <authorList>
            <person name="Zhu J."/>
            <person name="Qi W."/>
            <person name="Song R."/>
        </authorList>
    </citation>
    <scope>NUCLEOTIDE SEQUENCE [LARGE SCALE GENOMIC DNA]</scope>
</reference>
<feature type="region of interest" description="Disordered" evidence="1">
    <location>
        <begin position="127"/>
        <end position="151"/>
    </location>
</feature>
<dbReference type="VEuPathDB" id="CryptoDB:Vbra_22968"/>
<name>A0A0G4FV04_VITBC</name>
<keyword evidence="3" id="KW-1185">Reference proteome</keyword>
<dbReference type="AlphaFoldDB" id="A0A0G4FV04"/>